<comment type="caution">
    <text evidence="3">The sequence shown here is derived from an EMBL/GenBank/DDBJ whole genome shotgun (WGS) entry which is preliminary data.</text>
</comment>
<dbReference type="Proteomes" id="UP001150266">
    <property type="component" value="Unassembled WGS sequence"/>
</dbReference>
<feature type="coiled-coil region" evidence="1">
    <location>
        <begin position="614"/>
        <end position="645"/>
    </location>
</feature>
<dbReference type="EMBL" id="JAOTPV010000003">
    <property type="protein sequence ID" value="KAJ4485788.1"/>
    <property type="molecule type" value="Genomic_DNA"/>
</dbReference>
<evidence type="ECO:0000313" key="3">
    <source>
        <dbReference type="EMBL" id="KAJ4485788.1"/>
    </source>
</evidence>
<protein>
    <submittedName>
        <fullName evidence="3">Uncharacterized protein</fullName>
    </submittedName>
</protein>
<feature type="compositionally biased region" description="Pro residues" evidence="2">
    <location>
        <begin position="257"/>
        <end position="267"/>
    </location>
</feature>
<keyword evidence="4" id="KW-1185">Reference proteome</keyword>
<proteinExistence type="predicted"/>
<feature type="compositionally biased region" description="Polar residues" evidence="2">
    <location>
        <begin position="342"/>
        <end position="352"/>
    </location>
</feature>
<gene>
    <name evidence="3" type="ORF">J3R30DRAFT_3441998</name>
</gene>
<feature type="compositionally biased region" description="Basic and acidic residues" evidence="2">
    <location>
        <begin position="214"/>
        <end position="225"/>
    </location>
</feature>
<reference evidence="3" key="1">
    <citation type="submission" date="2022-08" db="EMBL/GenBank/DDBJ databases">
        <title>A Global Phylogenomic Analysis of the Shiitake Genus Lentinula.</title>
        <authorList>
            <consortium name="DOE Joint Genome Institute"/>
            <person name="Sierra-Patev S."/>
            <person name="Min B."/>
            <person name="Naranjo-Ortiz M."/>
            <person name="Looney B."/>
            <person name="Konkel Z."/>
            <person name="Slot J.C."/>
            <person name="Sakamoto Y."/>
            <person name="Steenwyk J.L."/>
            <person name="Rokas A."/>
            <person name="Carro J."/>
            <person name="Camarero S."/>
            <person name="Ferreira P."/>
            <person name="Molpeceres G."/>
            <person name="Ruiz-Duenas F.J."/>
            <person name="Serrano A."/>
            <person name="Henrissat B."/>
            <person name="Drula E."/>
            <person name="Hughes K.W."/>
            <person name="Mata J.L."/>
            <person name="Ishikawa N.K."/>
            <person name="Vargas-Isla R."/>
            <person name="Ushijima S."/>
            <person name="Smith C.A."/>
            <person name="Ahrendt S."/>
            <person name="Andreopoulos W."/>
            <person name="He G."/>
            <person name="Labutti K."/>
            <person name="Lipzen A."/>
            <person name="Ng V."/>
            <person name="Riley R."/>
            <person name="Sandor L."/>
            <person name="Barry K."/>
            <person name="Martinez A.T."/>
            <person name="Xiao Y."/>
            <person name="Gibbons J.G."/>
            <person name="Terashima K."/>
            <person name="Grigoriev I.V."/>
            <person name="Hibbett D.S."/>
        </authorList>
    </citation>
    <scope>NUCLEOTIDE SEQUENCE</scope>
    <source>
        <strain evidence="3">JLM2183</strain>
    </source>
</reference>
<accession>A0A9W9APD8</accession>
<evidence type="ECO:0000313" key="4">
    <source>
        <dbReference type="Proteomes" id="UP001150266"/>
    </source>
</evidence>
<feature type="compositionally biased region" description="Low complexity" evidence="2">
    <location>
        <begin position="161"/>
        <end position="174"/>
    </location>
</feature>
<feature type="compositionally biased region" description="Basic and acidic residues" evidence="2">
    <location>
        <begin position="124"/>
        <end position="137"/>
    </location>
</feature>
<feature type="compositionally biased region" description="Low complexity" evidence="2">
    <location>
        <begin position="289"/>
        <end position="301"/>
    </location>
</feature>
<feature type="compositionally biased region" description="Basic and acidic residues" evidence="2">
    <location>
        <begin position="192"/>
        <end position="201"/>
    </location>
</feature>
<keyword evidence="1" id="KW-0175">Coiled coil</keyword>
<evidence type="ECO:0000256" key="2">
    <source>
        <dbReference type="SAM" id="MobiDB-lite"/>
    </source>
</evidence>
<feature type="compositionally biased region" description="Gly residues" evidence="2">
    <location>
        <begin position="175"/>
        <end position="186"/>
    </location>
</feature>
<feature type="compositionally biased region" description="Basic and acidic residues" evidence="2">
    <location>
        <begin position="49"/>
        <end position="93"/>
    </location>
</feature>
<evidence type="ECO:0000256" key="1">
    <source>
        <dbReference type="SAM" id="Coils"/>
    </source>
</evidence>
<organism evidence="3 4">
    <name type="scientific">Lentinula aciculospora</name>
    <dbReference type="NCBI Taxonomy" id="153920"/>
    <lineage>
        <taxon>Eukaryota</taxon>
        <taxon>Fungi</taxon>
        <taxon>Dikarya</taxon>
        <taxon>Basidiomycota</taxon>
        <taxon>Agaricomycotina</taxon>
        <taxon>Agaricomycetes</taxon>
        <taxon>Agaricomycetidae</taxon>
        <taxon>Agaricales</taxon>
        <taxon>Marasmiineae</taxon>
        <taxon>Omphalotaceae</taxon>
        <taxon>Lentinula</taxon>
    </lineage>
</organism>
<dbReference type="AlphaFoldDB" id="A0A9W9APD8"/>
<sequence>MVSNVKCRFFDAESGKPIQGGCQRPSCFFIHPTQKEWGSAKSSRPSYRFRMDKMEQQMERDRDRDYRGRDRDWDRDRGRDQTRDRGRGSDKGKYFKTRKRTPEPSSSRLSRNDEVLNRVQSFERPADERWSPHKTSDSRPSSSTRPYGWGYENKAREFRPSGSNKGNGNNNSGWGSNGNSGGGNAWGSGDFHAWDSVDKGSWDAPDGGAWKIHSSTDKRDVKESADPSATSPPAPPTWNDSSTFKYTHRSRNAMLPLLPPSASPHPPSTTSDTFALPSSRDTWGSSGMAAKPFPKAPRAFRQQVTRPSSRKDIDDRTSSPIPVADKRNGNPPIRNASPAITERTSVSMSSSRKTLKSRRVRKVLAQVTFSPFRLLTDVDPSHCRSFDHAVKKEIKHKTVTKAYERWKKIQESPQYGRVRLNGQKKLDNVRSQLKKRRDKLLERVKGEIKVIAGMIKPSPSSPSFPALSNADIDELTVTVRAKLDELNVYIQHLQHSLAEQKKTEEAVKEAAKAREAKEQEAAAAVAASKAQEISLAELKARTAELEVKSYEIVDAQEEDRARFLSPDFIEEALEPEEDDSVYDDLEDIEERLDGVGEQVSKHGMKIGELLGSGYKEKEAALQEKIDKTTQLKKELEAQVAALDQATIKRRGTIDDLSNQIQNLHNRPKLTHSCDQLLPFVEQLVNQIIEQELKPFIIELRATTSAQTRNRQQIITEAIEKQITPIVRMTADIISRSNAITSARGLVNPAAPA</sequence>
<dbReference type="OrthoDB" id="3000815at2759"/>
<feature type="region of interest" description="Disordered" evidence="2">
    <location>
        <begin position="35"/>
        <end position="357"/>
    </location>
</feature>
<name>A0A9W9APD8_9AGAR</name>